<dbReference type="STRING" id="379066.GAU_3765"/>
<dbReference type="GO" id="GO:0006355">
    <property type="term" value="P:regulation of DNA-templated transcription"/>
    <property type="evidence" value="ECO:0007669"/>
    <property type="project" value="InterPro"/>
</dbReference>
<dbReference type="Pfam" id="PF13432">
    <property type="entry name" value="TPR_16"/>
    <property type="match status" value="1"/>
</dbReference>
<dbReference type="SMART" id="SM01043">
    <property type="entry name" value="BTAD"/>
    <property type="match status" value="1"/>
</dbReference>
<dbReference type="InterPro" id="IPR036388">
    <property type="entry name" value="WH-like_DNA-bd_sf"/>
</dbReference>
<dbReference type="InterPro" id="IPR019734">
    <property type="entry name" value="TPR_rpt"/>
</dbReference>
<dbReference type="InterPro" id="IPR011990">
    <property type="entry name" value="TPR-like_helical_dom_sf"/>
</dbReference>
<reference evidence="5" key="1">
    <citation type="submission" date="2006-03" db="EMBL/GenBank/DDBJ databases">
        <title>Complete genome sequence of Gemmatimonas aurantiaca T-27 that represents a novel phylum Gemmatimonadetes.</title>
        <authorList>
            <person name="Takasaki K."/>
            <person name="Ichikawa N."/>
            <person name="Miura H."/>
            <person name="Matsushita S."/>
            <person name="Watanabe Y."/>
            <person name="Oguchi A."/>
            <person name="Ankai A."/>
            <person name="Yashiro I."/>
            <person name="Takahashi M."/>
            <person name="Terui Y."/>
            <person name="Fukui S."/>
            <person name="Yokoyama H."/>
            <person name="Tanikawa S."/>
            <person name="Hanada S."/>
            <person name="Kamagata Y."/>
            <person name="Fujita N."/>
        </authorList>
    </citation>
    <scope>NUCLEOTIDE SEQUENCE [LARGE SCALE GENOMIC DNA]</scope>
    <source>
        <strain evidence="5">T-27 / DSM 14586 / JCM 11422 / NBRC 100505</strain>
    </source>
</reference>
<evidence type="ECO:0000259" key="3">
    <source>
        <dbReference type="SMART" id="SM01043"/>
    </source>
</evidence>
<feature type="domain" description="Bacterial transcriptional activator" evidence="3">
    <location>
        <begin position="109"/>
        <end position="246"/>
    </location>
</feature>
<evidence type="ECO:0000256" key="2">
    <source>
        <dbReference type="SAM" id="Phobius"/>
    </source>
</evidence>
<dbReference type="InterPro" id="IPR051677">
    <property type="entry name" value="AfsR-DnrI-RedD_regulator"/>
</dbReference>
<evidence type="ECO:0000256" key="1">
    <source>
        <dbReference type="PROSITE-ProRule" id="PRU00339"/>
    </source>
</evidence>
<gene>
    <name evidence="4" type="ordered locus">GAU_3765</name>
</gene>
<keyword evidence="1" id="KW-0802">TPR repeat</keyword>
<dbReference type="GO" id="GO:0003677">
    <property type="term" value="F:DNA binding"/>
    <property type="evidence" value="ECO:0007669"/>
    <property type="project" value="InterPro"/>
</dbReference>
<dbReference type="Pfam" id="PF03704">
    <property type="entry name" value="BTAD"/>
    <property type="match status" value="1"/>
</dbReference>
<dbReference type="EMBL" id="AP009153">
    <property type="protein sequence ID" value="BAH40807.1"/>
    <property type="molecule type" value="Genomic_DNA"/>
</dbReference>
<proteinExistence type="predicted"/>
<dbReference type="Gene3D" id="1.25.40.10">
    <property type="entry name" value="Tetratricopeptide repeat domain"/>
    <property type="match status" value="4"/>
</dbReference>
<keyword evidence="5" id="KW-1185">Reference proteome</keyword>
<name>C1AE80_GEMAT</name>
<dbReference type="AlphaFoldDB" id="C1AE80"/>
<sequence>MGARQSRFRHDMNRFVTFGGCAVVSSGGEVRGAATQQRRLALLAVLARAGERGVSRTRLLSLFWPDEDDDERRRKALAQALYALRRDLGDERIITGSQELKLDAEVLPHDVGEFMHHLRHGRHAEAVALYDGPFLSGFHLVGAPAFERWADEERRVLERDYTRALETLAGNAERQGQRAEAITYWRKLAAVDPLDSRATLALMRALAANGEVSAAIRQAAIHETLFQQELELPPDREVMAFAMELRARQGTEPVAPLVPVDVAPVVAAPVPVLAGATDDTIAEPPAAVSIASLVTPLTVALATPLRRRWTRARVLAVAVGVAALAALGTWGVSALQHHEPAPGEPRYHAPPSIAVGLIADFREPSTGPVRSLAALLATSLARSEALRVVSAARLSELLHHGGVGDSTEAAYISAARRAGAHELIDGSLFDPGDGTLRLDLRRVDVETGSVLAALTIRGQDLFALADSGTARLLDGFGIEPLAGSVRDVTTRSAVAHRFYAEGLKANASYDLEAARRLFGEALRADSQFAMAAYEYARVNPNRAELAEEMSRALHLAKRATARERLIIRAGWASTMQVAGLKETADSLLQLDQSDPQALLFAAEARLNLGLPGEAIPLLQRALAIDSAALGAVRPEHCYACEAVQMLSRAYLDQDNPDAAIAIIKRWVDRQPQSTEAWASYSRVLDFTGRLPEASRALDRALALNPAYPAGFVRRVSNLLRAARLSEAEQLAREQTTLATADQRLDGWWQLATVLRHQGRMRDALVAVNRFRAIRDTVDGGQMALNHAYLPALILADAGRIPAAIALFDSMATGAIRPGEHDANVRRLRTISLTAAADLVAQQGDTTSLQARMRAIEEAGSQSGVVRDTRAHHYVRGLLWRARGKSDLAITEFQAAMAPPLRGYHSRINIELARGLVTRGEPDAAITAVRFIMRDVVDGIAVTQTEMHEVLAQAHHAAGRADSASFHADWVKRAWSTGEPAYQARAQRLSQFIGVRATR</sequence>
<dbReference type="SMART" id="SM00028">
    <property type="entry name" value="TPR"/>
    <property type="match status" value="6"/>
</dbReference>
<dbReference type="InterPro" id="IPR016032">
    <property type="entry name" value="Sig_transdc_resp-reg_C-effctor"/>
</dbReference>
<dbReference type="Proteomes" id="UP000002209">
    <property type="component" value="Chromosome"/>
</dbReference>
<feature type="repeat" description="TPR" evidence="1">
    <location>
        <begin position="674"/>
        <end position="707"/>
    </location>
</feature>
<keyword evidence="2" id="KW-0472">Membrane</keyword>
<dbReference type="eggNOG" id="COG3629">
    <property type="taxonomic scope" value="Bacteria"/>
</dbReference>
<dbReference type="KEGG" id="gau:GAU_3765"/>
<dbReference type="SUPFAM" id="SSF46894">
    <property type="entry name" value="C-terminal effector domain of the bipartite response regulators"/>
    <property type="match status" value="1"/>
</dbReference>
<keyword evidence="2" id="KW-1133">Transmembrane helix</keyword>
<evidence type="ECO:0000313" key="4">
    <source>
        <dbReference type="EMBL" id="BAH40807.1"/>
    </source>
</evidence>
<dbReference type="PROSITE" id="PS50005">
    <property type="entry name" value="TPR"/>
    <property type="match status" value="1"/>
</dbReference>
<accession>C1AE80</accession>
<keyword evidence="2" id="KW-0812">Transmembrane</keyword>
<evidence type="ECO:0000313" key="5">
    <source>
        <dbReference type="Proteomes" id="UP000002209"/>
    </source>
</evidence>
<dbReference type="Gene3D" id="1.10.10.10">
    <property type="entry name" value="Winged helix-like DNA-binding domain superfamily/Winged helix DNA-binding domain"/>
    <property type="match status" value="1"/>
</dbReference>
<dbReference type="Gene3D" id="3.40.50.10610">
    <property type="entry name" value="ABC-type transport auxiliary lipoprotein component"/>
    <property type="match status" value="1"/>
</dbReference>
<protein>
    <submittedName>
        <fullName evidence="4">Hypothetical membrane protein</fullName>
    </submittedName>
</protein>
<dbReference type="PANTHER" id="PTHR35807">
    <property type="entry name" value="TRANSCRIPTIONAL REGULATOR REDD-RELATED"/>
    <property type="match status" value="1"/>
</dbReference>
<dbReference type="HOGENOM" id="CLU_300115_0_0_0"/>
<organism evidence="4 5">
    <name type="scientific">Gemmatimonas aurantiaca (strain DSM 14586 / JCM 11422 / NBRC 100505 / T-27)</name>
    <dbReference type="NCBI Taxonomy" id="379066"/>
    <lineage>
        <taxon>Bacteria</taxon>
        <taxon>Pseudomonadati</taxon>
        <taxon>Gemmatimonadota</taxon>
        <taxon>Gemmatimonadia</taxon>
        <taxon>Gemmatimonadales</taxon>
        <taxon>Gemmatimonadaceae</taxon>
        <taxon>Gemmatimonas</taxon>
    </lineage>
</organism>
<feature type="transmembrane region" description="Helical" evidence="2">
    <location>
        <begin position="312"/>
        <end position="332"/>
    </location>
</feature>
<dbReference type="InterPro" id="IPR005158">
    <property type="entry name" value="BTAD"/>
</dbReference>
<dbReference type="eggNOG" id="COG0457">
    <property type="taxonomic scope" value="Bacteria"/>
</dbReference>
<dbReference type="SUPFAM" id="SSF48452">
    <property type="entry name" value="TPR-like"/>
    <property type="match status" value="2"/>
</dbReference>